<keyword evidence="1" id="KW-1133">Transmembrane helix</keyword>
<protein>
    <submittedName>
        <fullName evidence="2">DUF3592 domain-containing protein</fullName>
    </submittedName>
</protein>
<feature type="transmembrane region" description="Helical" evidence="1">
    <location>
        <begin position="139"/>
        <end position="159"/>
    </location>
</feature>
<dbReference type="EMBL" id="CP089391">
    <property type="protein sequence ID" value="WBL81861.1"/>
    <property type="molecule type" value="Genomic_DNA"/>
</dbReference>
<name>A0ABY7MTX9_9BRAD</name>
<feature type="transmembrane region" description="Helical" evidence="1">
    <location>
        <begin position="39"/>
        <end position="58"/>
    </location>
</feature>
<evidence type="ECO:0000313" key="2">
    <source>
        <dbReference type="EMBL" id="WBL81861.1"/>
    </source>
</evidence>
<keyword evidence="3" id="KW-1185">Reference proteome</keyword>
<dbReference type="RefSeq" id="WP_270171113.1">
    <property type="nucleotide sequence ID" value="NZ_CP089391.1"/>
</dbReference>
<proteinExistence type="predicted"/>
<evidence type="ECO:0000313" key="3">
    <source>
        <dbReference type="Proteomes" id="UP001179614"/>
    </source>
</evidence>
<keyword evidence="1" id="KW-0812">Transmembrane</keyword>
<keyword evidence="1" id="KW-0472">Membrane</keyword>
<accession>A0ABY7MTX9</accession>
<organism evidence="2 3">
    <name type="scientific">Bradyrhizobium xenonodulans</name>
    <dbReference type="NCBI Taxonomy" id="2736875"/>
    <lineage>
        <taxon>Bacteria</taxon>
        <taxon>Pseudomonadati</taxon>
        <taxon>Pseudomonadota</taxon>
        <taxon>Alphaproteobacteria</taxon>
        <taxon>Hyphomicrobiales</taxon>
        <taxon>Nitrobacteraceae</taxon>
        <taxon>Bradyrhizobium</taxon>
    </lineage>
</organism>
<gene>
    <name evidence="2" type="ORF">I3J27_16080</name>
</gene>
<dbReference type="Proteomes" id="UP001179614">
    <property type="component" value="Chromosome"/>
</dbReference>
<reference evidence="2" key="1">
    <citation type="submission" date="2021-12" db="EMBL/GenBank/DDBJ databases">
        <title>Bradyrhizobium xenonodulans sp. nov.</title>
        <authorList>
            <person name="Claassens R."/>
            <person name="Venter S.N."/>
            <person name="Beukes C.W."/>
            <person name="Stepkowski T."/>
            <person name="Steenkamp E.T."/>
        </authorList>
    </citation>
    <scope>NUCLEOTIDE SEQUENCE</scope>
    <source>
        <strain evidence="2">14AB</strain>
    </source>
</reference>
<sequence length="160" mass="17760">MQQIWNHFWMNVSALFEAVLTPFQALARLVGFNPSVPQTYFFLVAAGFATLLFIHLYGDLVILRRGRRAAGTVVGIDPGDDSPDRPIIRFKDASGREFTFTSDLNCNDTTRRLGAKVEVDYDPAKPSRAREAGRPVAKLLYLAVLAFITGLPLSAIFIVK</sequence>
<evidence type="ECO:0000256" key="1">
    <source>
        <dbReference type="SAM" id="Phobius"/>
    </source>
</evidence>
<feature type="transmembrane region" description="Helical" evidence="1">
    <location>
        <begin position="7"/>
        <end position="27"/>
    </location>
</feature>